<dbReference type="InterPro" id="IPR021255">
    <property type="entry name" value="DUF2807"/>
</dbReference>
<dbReference type="Pfam" id="PF10988">
    <property type="entry name" value="DUF2807"/>
    <property type="match status" value="1"/>
</dbReference>
<keyword evidence="3" id="KW-1185">Reference proteome</keyword>
<dbReference type="STRING" id="983917.RGE_04590"/>
<name>I0HLB7_RUBGI</name>
<accession>I0HLB7</accession>
<dbReference type="EMBL" id="AP012320">
    <property type="protein sequence ID" value="BAL93804.1"/>
    <property type="molecule type" value="Genomic_DNA"/>
</dbReference>
<dbReference type="PANTHER" id="PTHR39200:SF1">
    <property type="entry name" value="AUTO-TRANSPORTER ADHESIN HEAD GIN DOMAIN-CONTAINING PROTEIN-RELATED"/>
    <property type="match status" value="1"/>
</dbReference>
<dbReference type="PATRIC" id="fig|983917.3.peg.451"/>
<protein>
    <recommendedName>
        <fullName evidence="1">Putative auto-transporter adhesin head GIN domain-containing protein</fullName>
    </recommendedName>
</protein>
<dbReference type="PANTHER" id="PTHR39200">
    <property type="entry name" value="HYPOTHETICAL EXPORTED PROTEIN"/>
    <property type="match status" value="1"/>
</dbReference>
<evidence type="ECO:0000259" key="1">
    <source>
        <dbReference type="Pfam" id="PF10988"/>
    </source>
</evidence>
<feature type="domain" description="Putative auto-transporter adhesin head GIN" evidence="1">
    <location>
        <begin position="25"/>
        <end position="211"/>
    </location>
</feature>
<evidence type="ECO:0000313" key="2">
    <source>
        <dbReference type="EMBL" id="BAL93804.1"/>
    </source>
</evidence>
<proteinExistence type="predicted"/>
<evidence type="ECO:0000313" key="3">
    <source>
        <dbReference type="Proteomes" id="UP000007883"/>
    </source>
</evidence>
<dbReference type="eggNOG" id="COG3595">
    <property type="taxonomic scope" value="Bacteria"/>
</dbReference>
<reference evidence="2 3" key="1">
    <citation type="journal article" date="2012" name="J. Bacteriol.">
        <title>Complete genome sequence of phototrophic betaproteobacterium Rubrivivax gelatinosus IL144.</title>
        <authorList>
            <person name="Nagashima S."/>
            <person name="Kamimura A."/>
            <person name="Shimizu T."/>
            <person name="Nakamura-isaki S."/>
            <person name="Aono E."/>
            <person name="Sakamoto K."/>
            <person name="Ichikawa N."/>
            <person name="Nakazawa H."/>
            <person name="Sekine M."/>
            <person name="Yamazaki S."/>
            <person name="Fujita N."/>
            <person name="Shimada K."/>
            <person name="Hanada S."/>
            <person name="Nagashima K.V.P."/>
        </authorList>
    </citation>
    <scope>NUCLEOTIDE SEQUENCE [LARGE SCALE GENOMIC DNA]</scope>
    <source>
        <strain evidence="3">NBRC 100245 / IL144</strain>
    </source>
</reference>
<dbReference type="HOGENOM" id="CLU_072746_2_0_4"/>
<organism evidence="2 3">
    <name type="scientific">Rubrivivax gelatinosus (strain NBRC 100245 / IL144)</name>
    <dbReference type="NCBI Taxonomy" id="983917"/>
    <lineage>
        <taxon>Bacteria</taxon>
        <taxon>Pseudomonadati</taxon>
        <taxon>Pseudomonadota</taxon>
        <taxon>Betaproteobacteria</taxon>
        <taxon>Burkholderiales</taxon>
        <taxon>Sphaerotilaceae</taxon>
        <taxon>Rubrivivax</taxon>
    </lineage>
</organism>
<dbReference type="Gene3D" id="2.160.20.120">
    <property type="match status" value="1"/>
</dbReference>
<sequence>MFAVLSFAAAPAQAATMTDFGPLADFSAIQVSGPVDLAVRPGARESVRLDGDADLLARLEVKVEERRGQRTLVIRVREEGFSFFNRGKAKASVEVVNLRRVGSSGSGNIELEDLKTPVLALGLAGSGNARLNRLDAAKLAVSIAGSGNVTGDGRASDLSVDIAGSGNARFASLPADSVTVSIAGSGNADVTADSSLTVSIAGSGDVRYGGKAAPHTSIVGSGRVRAR</sequence>
<dbReference type="KEGG" id="rge:RGE_04590"/>
<dbReference type="AlphaFoldDB" id="I0HLB7"/>
<dbReference type="Proteomes" id="UP000007883">
    <property type="component" value="Chromosome"/>
</dbReference>
<gene>
    <name evidence="2" type="ordered locus">RGE_04590</name>
</gene>